<dbReference type="CDD" id="cd01994">
    <property type="entry name" value="AANH_PF0828-like"/>
    <property type="match status" value="1"/>
</dbReference>
<protein>
    <submittedName>
        <fullName evidence="2">ATP-binding protein</fullName>
    </submittedName>
</protein>
<organism evidence="2 3">
    <name type="scientific">Halalkalibacillus sediminis</name>
    <dbReference type="NCBI Taxonomy" id="2018042"/>
    <lineage>
        <taxon>Bacteria</taxon>
        <taxon>Bacillati</taxon>
        <taxon>Bacillota</taxon>
        <taxon>Bacilli</taxon>
        <taxon>Bacillales</taxon>
        <taxon>Bacillaceae</taxon>
        <taxon>Halalkalibacillus</taxon>
    </lineage>
</organism>
<dbReference type="InterPro" id="IPR002761">
    <property type="entry name" value="Diphthami_syn_dom"/>
</dbReference>
<dbReference type="NCBIfam" id="TIGR00290">
    <property type="entry name" value="MJ0570_dom"/>
    <property type="match status" value="1"/>
</dbReference>
<dbReference type="Proteomes" id="UP000243524">
    <property type="component" value="Unassembled WGS sequence"/>
</dbReference>
<keyword evidence="2" id="KW-0067">ATP-binding</keyword>
<dbReference type="RefSeq" id="WP_101332446.1">
    <property type="nucleotide sequence ID" value="NZ_PJNH01000004.1"/>
</dbReference>
<keyword evidence="3" id="KW-1185">Reference proteome</keyword>
<evidence type="ECO:0000313" key="3">
    <source>
        <dbReference type="Proteomes" id="UP000243524"/>
    </source>
</evidence>
<dbReference type="Gene3D" id="3.90.1490.10">
    <property type="entry name" value="putative n-type atp pyrophosphatase, domain 2"/>
    <property type="match status" value="1"/>
</dbReference>
<dbReference type="AlphaFoldDB" id="A0A2I0QQT9"/>
<dbReference type="Gene3D" id="3.40.50.620">
    <property type="entry name" value="HUPs"/>
    <property type="match status" value="1"/>
</dbReference>
<reference evidence="2 3" key="1">
    <citation type="submission" date="2017-06" db="EMBL/GenBank/DDBJ databases">
        <title>the draft geome sequence of Illustriluteabacillus marina B3227.</title>
        <authorList>
            <person name="He R.-H."/>
            <person name="Du Z.-J."/>
        </authorList>
    </citation>
    <scope>NUCLEOTIDE SEQUENCE [LARGE SCALE GENOMIC DNA]</scope>
    <source>
        <strain evidence="2 3">B3227</strain>
    </source>
</reference>
<dbReference type="GO" id="GO:0005524">
    <property type="term" value="F:ATP binding"/>
    <property type="evidence" value="ECO:0007669"/>
    <property type="project" value="UniProtKB-KW"/>
</dbReference>
<dbReference type="SUPFAM" id="SSF52402">
    <property type="entry name" value="Adenine nucleotide alpha hydrolases-like"/>
    <property type="match status" value="1"/>
</dbReference>
<feature type="domain" description="Diphthamide synthase" evidence="1">
    <location>
        <begin position="3"/>
        <end position="218"/>
    </location>
</feature>
<gene>
    <name evidence="2" type="ORF">CEY16_12825</name>
</gene>
<dbReference type="InterPro" id="IPR014729">
    <property type="entry name" value="Rossmann-like_a/b/a_fold"/>
</dbReference>
<evidence type="ECO:0000313" key="2">
    <source>
        <dbReference type="EMBL" id="PKR76696.1"/>
    </source>
</evidence>
<keyword evidence="2" id="KW-0547">Nucleotide-binding</keyword>
<accession>A0A2I0QQT9</accession>
<name>A0A2I0QQT9_9BACI</name>
<dbReference type="Pfam" id="PF01902">
    <property type="entry name" value="Diphthami_syn_2"/>
    <property type="match status" value="1"/>
</dbReference>
<dbReference type="EMBL" id="PJNH01000004">
    <property type="protein sequence ID" value="PKR76696.1"/>
    <property type="molecule type" value="Genomic_DNA"/>
</dbReference>
<comment type="caution">
    <text evidence="2">The sequence shown here is derived from an EMBL/GenBank/DDBJ whole genome shotgun (WGS) entry which is preliminary data.</text>
</comment>
<dbReference type="OrthoDB" id="3572539at2"/>
<proteinExistence type="predicted"/>
<evidence type="ECO:0000259" key="1">
    <source>
        <dbReference type="Pfam" id="PF01902"/>
    </source>
</evidence>
<sequence length="225" mass="25801">MKRVMVSFSGGKDSMLALHRLSQEEEVVIDSLLTTVNEAYNRTSIHGVREEILDLQAESLGFPLRKVQLPKQPSNEFYEKEMAQIMQEAEADGVTHVMFGDIFLEDIREYREKNLESTSCEAIFPIWGESTADLMHEFIELGYETIITTIDPKRVPQYFLGKMMTHEFVKALPKDVDPCGEYGEFHTLVVDGPMFSKRIPAALTDEIREEEFYTYVDVTIESKKG</sequence>